<keyword evidence="2" id="KW-0106">Calcium</keyword>
<comment type="cofactor">
    <cofactor evidence="2">
        <name>Ca(2+)</name>
        <dbReference type="ChEBI" id="CHEBI:29108"/>
    </cofactor>
</comment>
<evidence type="ECO:0000256" key="2">
    <source>
        <dbReference type="RuleBase" id="RU363116"/>
    </source>
</evidence>
<organism evidence="3">
    <name type="scientific">Phallusia mammillata</name>
    <dbReference type="NCBI Taxonomy" id="59560"/>
    <lineage>
        <taxon>Eukaryota</taxon>
        <taxon>Metazoa</taxon>
        <taxon>Chordata</taxon>
        <taxon>Tunicata</taxon>
        <taxon>Ascidiacea</taxon>
        <taxon>Phlebobranchia</taxon>
        <taxon>Ascidiidae</taxon>
        <taxon>Phallusia</taxon>
    </lineage>
</organism>
<dbReference type="PANTHER" id="PTHR23248">
    <property type="entry name" value="PHOSPHOLIPID SCRAMBLASE-RELATED"/>
    <property type="match status" value="1"/>
</dbReference>
<dbReference type="AlphaFoldDB" id="A0A6F9DNE5"/>
<evidence type="ECO:0000313" key="3">
    <source>
        <dbReference type="EMBL" id="CAB3264957.1"/>
    </source>
</evidence>
<sequence length="241" mass="26641">MEMQFQSKTVTTQPASIPSYEQAVGGSFGQDHLAAILGNLQEVHLHRRLYGNHHYEIKDKANKRLFYGTEGFQMAENTTYEHQVSFHIENGPVCFIVRRPLTWTRGCCCCAGEGGCCQINMSTSTADFTTLGKVSQLKTNCSRHYNVKDAYNTSKFVVKGPCCVVKGGGVSRDFPFDIVTHKTGAIKQNEETVVGQIIKCYSEFMLEATATGTNFTVKCKFYCLTSLIGIANSVVLDLLSS</sequence>
<accession>A0A6F9DNE5</accession>
<dbReference type="InterPro" id="IPR005552">
    <property type="entry name" value="Scramblase"/>
</dbReference>
<dbReference type="GO" id="GO:0005886">
    <property type="term" value="C:plasma membrane"/>
    <property type="evidence" value="ECO:0007669"/>
    <property type="project" value="TreeGrafter"/>
</dbReference>
<dbReference type="EMBL" id="LR789095">
    <property type="protein sequence ID" value="CAB3264957.1"/>
    <property type="molecule type" value="mRNA"/>
</dbReference>
<comment type="function">
    <text evidence="2">May mediate accelerated ATP-independent bidirectional transbilayer migration of phospholipids upon binding calcium ions that results in a loss of phospholipid asymmetry in the plasma membrane.</text>
</comment>
<dbReference type="GO" id="GO:0017128">
    <property type="term" value="F:phospholipid scramblase activity"/>
    <property type="evidence" value="ECO:0007669"/>
    <property type="project" value="InterPro"/>
</dbReference>
<comment type="similarity">
    <text evidence="1 2">Belongs to the phospholipid scramblase family.</text>
</comment>
<dbReference type="PANTHER" id="PTHR23248:SF9">
    <property type="entry name" value="PHOSPHOLIPID SCRAMBLASE"/>
    <property type="match status" value="1"/>
</dbReference>
<gene>
    <name evidence="3" type="primary">Plscr1-002</name>
</gene>
<keyword evidence="2" id="KW-0564">Palmitate</keyword>
<dbReference type="Pfam" id="PF03803">
    <property type="entry name" value="Scramblase"/>
    <property type="match status" value="1"/>
</dbReference>
<evidence type="ECO:0000256" key="1">
    <source>
        <dbReference type="ARBA" id="ARBA00005350"/>
    </source>
</evidence>
<proteinExistence type="evidence at transcript level"/>
<keyword evidence="2" id="KW-0449">Lipoprotein</keyword>
<name>A0A6F9DNE5_9ASCI</name>
<reference evidence="3" key="1">
    <citation type="submission" date="2020-04" db="EMBL/GenBank/DDBJ databases">
        <authorList>
            <person name="Neveu A P."/>
        </authorList>
    </citation>
    <scope>NUCLEOTIDE SEQUENCE</scope>
    <source>
        <tissue evidence="3">Whole embryo</tissue>
    </source>
</reference>
<protein>
    <recommendedName>
        <fullName evidence="2">Phospholipid scramblase</fullName>
    </recommendedName>
</protein>